<evidence type="ECO:0000313" key="1">
    <source>
        <dbReference type="EMBL" id="KRO12527.1"/>
    </source>
</evidence>
<dbReference type="Gene3D" id="3.40.50.150">
    <property type="entry name" value="Vaccinia Virus protein VP39"/>
    <property type="match status" value="1"/>
</dbReference>
<evidence type="ECO:0000313" key="2">
    <source>
        <dbReference type="Proteomes" id="UP000051783"/>
    </source>
</evidence>
<gene>
    <name evidence="1" type="ORF">IV64_GL002069</name>
</gene>
<dbReference type="PATRIC" id="fig|942150.3.peg.2155"/>
<dbReference type="EMBL" id="JQCL01000040">
    <property type="protein sequence ID" value="KRO12527.1"/>
    <property type="molecule type" value="Genomic_DNA"/>
</dbReference>
<organism evidence="1 2">
    <name type="scientific">Lactiplantibacillus xiangfangensis</name>
    <dbReference type="NCBI Taxonomy" id="942150"/>
    <lineage>
        <taxon>Bacteria</taxon>
        <taxon>Bacillati</taxon>
        <taxon>Bacillota</taxon>
        <taxon>Bacilli</taxon>
        <taxon>Lactobacillales</taxon>
        <taxon>Lactobacillaceae</taxon>
        <taxon>Lactiplantibacillus</taxon>
    </lineage>
</organism>
<dbReference type="AlphaFoldDB" id="A0A0R2MFU0"/>
<evidence type="ECO:0008006" key="3">
    <source>
        <dbReference type="Google" id="ProtNLM"/>
    </source>
</evidence>
<protein>
    <recommendedName>
        <fullName evidence="3">SAM-dependent methyltransferase</fullName>
    </recommendedName>
</protein>
<dbReference type="Proteomes" id="UP000051783">
    <property type="component" value="Unassembled WGS sequence"/>
</dbReference>
<dbReference type="STRING" id="942150.IV64_GL002069"/>
<dbReference type="PANTHER" id="PTHR35276">
    <property type="entry name" value="S-ADENOSYL-L-METHIONINE-DEPENDENT METHYLTRANSFERASES SUPERFAMILY PROTEIN"/>
    <property type="match status" value="1"/>
</dbReference>
<dbReference type="PANTHER" id="PTHR35276:SF1">
    <property type="entry name" value="TRNA (MNM(5)S(2)U34)-METHYLTRANSFERASE, CHLOROPLASTIC"/>
    <property type="match status" value="1"/>
</dbReference>
<dbReference type="InterPro" id="IPR029063">
    <property type="entry name" value="SAM-dependent_MTases_sf"/>
</dbReference>
<keyword evidence="2" id="KW-1185">Reference proteome</keyword>
<dbReference type="Pfam" id="PF06962">
    <property type="entry name" value="rRNA_methylase"/>
    <property type="match status" value="1"/>
</dbReference>
<name>A0A0R2MFU0_9LACO</name>
<dbReference type="SUPFAM" id="SSF53335">
    <property type="entry name" value="S-adenosyl-L-methionine-dependent methyltransferases"/>
    <property type="match status" value="1"/>
</dbReference>
<proteinExistence type="predicted"/>
<comment type="caution">
    <text evidence="1">The sequence shown here is derived from an EMBL/GenBank/DDBJ whole genome shotgun (WGS) entry which is preliminary data.</text>
</comment>
<accession>A0A0R2MFU0</accession>
<dbReference type="InterPro" id="IPR010719">
    <property type="entry name" value="MnmM_MeTrfase"/>
</dbReference>
<sequence length="193" mass="20672">MEGSTIQLSSALNYSHTLINQTVNPGDIAVDATVGNGHDTTYLAKLVGPSGHVYGFDIQDAAIAATTNALAAEKLTHQVTLTHTGHENLAKVLPADAKVKCAIFNLGYLPGGDKSVVTQAATTLTAVQALEERLATNGLIILLVYTGHHGGQNEANQLMQHVTKLDQHQFQVLQYGFLNQIHTPPYLIAIQKR</sequence>
<reference evidence="1 2" key="1">
    <citation type="journal article" date="2015" name="Genome Announc.">
        <title>Expanding the biotechnology potential of lactobacilli through comparative genomics of 213 strains and associated genera.</title>
        <authorList>
            <person name="Sun Z."/>
            <person name="Harris H.M."/>
            <person name="McCann A."/>
            <person name="Guo C."/>
            <person name="Argimon S."/>
            <person name="Zhang W."/>
            <person name="Yang X."/>
            <person name="Jeffery I.B."/>
            <person name="Cooney J.C."/>
            <person name="Kagawa T.F."/>
            <person name="Liu W."/>
            <person name="Song Y."/>
            <person name="Salvetti E."/>
            <person name="Wrobel A."/>
            <person name="Rasinkangas P."/>
            <person name="Parkhill J."/>
            <person name="Rea M.C."/>
            <person name="O'Sullivan O."/>
            <person name="Ritari J."/>
            <person name="Douillard F.P."/>
            <person name="Paul Ross R."/>
            <person name="Yang R."/>
            <person name="Briner A.E."/>
            <person name="Felis G.E."/>
            <person name="de Vos W.M."/>
            <person name="Barrangou R."/>
            <person name="Klaenhammer T.R."/>
            <person name="Caufield P.W."/>
            <person name="Cui Y."/>
            <person name="Zhang H."/>
            <person name="O'Toole P.W."/>
        </authorList>
    </citation>
    <scope>NUCLEOTIDE SEQUENCE [LARGE SCALE GENOMIC DNA]</scope>
    <source>
        <strain evidence="1 2">LMG 26013</strain>
    </source>
</reference>